<dbReference type="AlphaFoldDB" id="A0AAN1QKU2"/>
<dbReference type="InterPro" id="IPR022017">
    <property type="entry name" value="BFA1-like_DUF3598"/>
</dbReference>
<sequence>MKSVWNCLLENVGEWRGSFASLNLQGEILSEQPTIVTLTASDDRQQAKIVVDYQREPERRVEIPFASVSRAYIGFDDGAFSQGSMQLAPFGEFGAEQGLLADQQRRRLVWQYRDRQLQGVTLIREAQPGIDAFQQPALTVQDLLGTWIGEAETRYPDWRSPDRMTTQLRLEQNGDQLRSQLSFGDLTIESLAQIQGSQLVFTGKQQEVTVWLLPGGVSCACPTELTLRSPFQLELGWWISRDRRLRLMRNFDASGAWTSVTLVTEQRVSD</sequence>
<evidence type="ECO:0000313" key="3">
    <source>
        <dbReference type="EMBL" id="AZB71333.1"/>
    </source>
</evidence>
<organism evidence="3 4">
    <name type="scientific">Synechococcus elongatus PCC 11801</name>
    <dbReference type="NCBI Taxonomy" id="2219813"/>
    <lineage>
        <taxon>Bacteria</taxon>
        <taxon>Bacillati</taxon>
        <taxon>Cyanobacteriota</taxon>
        <taxon>Cyanophyceae</taxon>
        <taxon>Synechococcales</taxon>
        <taxon>Synechococcaceae</taxon>
        <taxon>Synechococcus</taxon>
    </lineage>
</organism>
<proteinExistence type="predicted"/>
<dbReference type="Pfam" id="PF21053">
    <property type="entry name" value="BFA1_C"/>
    <property type="match status" value="1"/>
</dbReference>
<dbReference type="Gene3D" id="2.40.128.20">
    <property type="match status" value="2"/>
</dbReference>
<dbReference type="PANTHER" id="PTHR33404:SF1">
    <property type="entry name" value="SLL0497 PROTEIN"/>
    <property type="match status" value="1"/>
</dbReference>
<feature type="domain" description="Biogenesis factor required for ATP synthase 1-like C-terminal" evidence="2">
    <location>
        <begin position="134"/>
        <end position="268"/>
    </location>
</feature>
<dbReference type="GO" id="GO:0005886">
    <property type="term" value="C:plasma membrane"/>
    <property type="evidence" value="ECO:0007669"/>
    <property type="project" value="TreeGrafter"/>
</dbReference>
<evidence type="ECO:0000313" key="4">
    <source>
        <dbReference type="Proteomes" id="UP000267249"/>
    </source>
</evidence>
<protein>
    <submittedName>
        <fullName evidence="3">DUF3598 family protein</fullName>
    </submittedName>
</protein>
<dbReference type="Pfam" id="PF12204">
    <property type="entry name" value="DUF3598_N"/>
    <property type="match status" value="1"/>
</dbReference>
<dbReference type="PANTHER" id="PTHR33404">
    <property type="entry name" value="CELL DIVISION TOPOLOGICAL SPECIFICITY FACTOR HOMOLOG, CHLOROPLASTIC"/>
    <property type="match status" value="1"/>
</dbReference>
<dbReference type="SUPFAM" id="SSF50814">
    <property type="entry name" value="Lipocalins"/>
    <property type="match status" value="2"/>
</dbReference>
<dbReference type="InterPro" id="IPR048378">
    <property type="entry name" value="BFA1-like_C"/>
</dbReference>
<dbReference type="EMBL" id="CP030139">
    <property type="protein sequence ID" value="AZB71333.1"/>
    <property type="molecule type" value="Genomic_DNA"/>
</dbReference>
<evidence type="ECO:0000259" key="2">
    <source>
        <dbReference type="Pfam" id="PF21053"/>
    </source>
</evidence>
<name>A0AAN1QKU2_SYNEL</name>
<gene>
    <name evidence="3" type="ORF">DOP62_00065</name>
</gene>
<dbReference type="RefSeq" id="WP_208674552.1">
    <property type="nucleotide sequence ID" value="NZ_CP030139.2"/>
</dbReference>
<dbReference type="InterPro" id="IPR012674">
    <property type="entry name" value="Calycin"/>
</dbReference>
<evidence type="ECO:0000259" key="1">
    <source>
        <dbReference type="Pfam" id="PF12204"/>
    </source>
</evidence>
<dbReference type="Proteomes" id="UP000267249">
    <property type="component" value="Chromosome"/>
</dbReference>
<feature type="domain" description="DUF3598" evidence="1">
    <location>
        <begin position="1"/>
        <end position="128"/>
    </location>
</feature>
<accession>A0AAN1QKU2</accession>
<dbReference type="GO" id="GO:0000918">
    <property type="term" value="P:division septum site selection"/>
    <property type="evidence" value="ECO:0007669"/>
    <property type="project" value="TreeGrafter"/>
</dbReference>
<reference evidence="3 4" key="1">
    <citation type="journal article" date="2018" name="Sci. Rep.">
        <title>Genome Features and Biochemical Characteristics of a Robust, Fast Growing and Naturally Transformable Cyanobacterium Synechococcus elongatus PCC 11801 Isolated from India.</title>
        <authorList>
            <person name="Jaiswal D."/>
            <person name="Sengupta A."/>
            <person name="Sohoni S."/>
            <person name="Sengupta S."/>
            <person name="Phadnavis A.G."/>
            <person name="Pakrasi H.B."/>
            <person name="Wangikar P.P."/>
        </authorList>
    </citation>
    <scope>NUCLEOTIDE SEQUENCE [LARGE SCALE GENOMIC DNA]</scope>
    <source>
        <strain evidence="3 4">PCC 11801</strain>
    </source>
</reference>